<evidence type="ECO:0000256" key="1">
    <source>
        <dbReference type="SAM" id="Phobius"/>
    </source>
</evidence>
<dbReference type="Proteomes" id="UP000186168">
    <property type="component" value="Unassembled WGS sequence"/>
</dbReference>
<organism evidence="2 3">
    <name type="scientific">Streptomyces sparsogenes DSM 40356</name>
    <dbReference type="NCBI Taxonomy" id="1331668"/>
    <lineage>
        <taxon>Bacteria</taxon>
        <taxon>Bacillati</taxon>
        <taxon>Actinomycetota</taxon>
        <taxon>Actinomycetes</taxon>
        <taxon>Kitasatosporales</taxon>
        <taxon>Streptomycetaceae</taxon>
        <taxon>Streptomyces</taxon>
    </lineage>
</organism>
<evidence type="ECO:0000313" key="3">
    <source>
        <dbReference type="Proteomes" id="UP000186168"/>
    </source>
</evidence>
<dbReference type="SUPFAM" id="SSF103473">
    <property type="entry name" value="MFS general substrate transporter"/>
    <property type="match status" value="1"/>
</dbReference>
<keyword evidence="3" id="KW-1185">Reference proteome</keyword>
<reference evidence="2 3" key="1">
    <citation type="submission" date="2013-05" db="EMBL/GenBank/DDBJ databases">
        <title>Genome sequence of Streptomyces sparsogenes DSM 40356.</title>
        <authorList>
            <person name="Coyne S."/>
            <person name="Seebeck F.P."/>
        </authorList>
    </citation>
    <scope>NUCLEOTIDE SEQUENCE [LARGE SCALE GENOMIC DNA]</scope>
    <source>
        <strain evidence="2 3">DSM 40356</strain>
    </source>
</reference>
<sequence>QGLAGALLNTFMQIGGAVVLALVTAVVEAGQRTNRGDPLAGYGLGTGVIVATVLVGLGAALLLRHRPDSRDH</sequence>
<feature type="transmembrane region" description="Helical" evidence="1">
    <location>
        <begin position="39"/>
        <end position="63"/>
    </location>
</feature>
<comment type="caution">
    <text evidence="2">The sequence shown here is derived from an EMBL/GenBank/DDBJ whole genome shotgun (WGS) entry which is preliminary data.</text>
</comment>
<feature type="transmembrane region" description="Helical" evidence="1">
    <location>
        <begin position="7"/>
        <end position="27"/>
    </location>
</feature>
<protein>
    <submittedName>
        <fullName evidence="2">Major facilitator superfamily protein</fullName>
    </submittedName>
</protein>
<dbReference type="EMBL" id="ASQP01000634">
    <property type="protein sequence ID" value="OMI32929.1"/>
    <property type="molecule type" value="Genomic_DNA"/>
</dbReference>
<proteinExistence type="predicted"/>
<evidence type="ECO:0000313" key="2">
    <source>
        <dbReference type="EMBL" id="OMI32929.1"/>
    </source>
</evidence>
<accession>A0A1R1S416</accession>
<keyword evidence="1" id="KW-0472">Membrane</keyword>
<dbReference type="AlphaFoldDB" id="A0A1R1S416"/>
<feature type="non-terminal residue" evidence="2">
    <location>
        <position position="1"/>
    </location>
</feature>
<name>A0A1R1S416_9ACTN</name>
<gene>
    <name evidence="2" type="ORF">SPAR_44033</name>
</gene>
<dbReference type="InterPro" id="IPR036259">
    <property type="entry name" value="MFS_trans_sf"/>
</dbReference>
<keyword evidence="1" id="KW-0812">Transmembrane</keyword>
<keyword evidence="1" id="KW-1133">Transmembrane helix</keyword>